<keyword evidence="3" id="KW-1185">Reference proteome</keyword>
<feature type="region of interest" description="Disordered" evidence="1">
    <location>
        <begin position="1"/>
        <end position="30"/>
    </location>
</feature>
<evidence type="ECO:0000313" key="3">
    <source>
        <dbReference type="Proteomes" id="UP001642484"/>
    </source>
</evidence>
<organism evidence="2 3">
    <name type="scientific">Durusdinium trenchii</name>
    <dbReference type="NCBI Taxonomy" id="1381693"/>
    <lineage>
        <taxon>Eukaryota</taxon>
        <taxon>Sar</taxon>
        <taxon>Alveolata</taxon>
        <taxon>Dinophyceae</taxon>
        <taxon>Suessiales</taxon>
        <taxon>Symbiodiniaceae</taxon>
        <taxon>Durusdinium</taxon>
    </lineage>
</organism>
<sequence>MTDDVAEDDGRGPRMGSISERPPLPPDLQFPCVRLTDCRKCQHRHEAANARVGSKSPRKPLDVRRPMPTPRRSAKHSCQSPVSQDKAEEVQPCQQIMDLLALFTKRIQGFFSTLMGFNHPHMDRLEIALQQQVRSLAEGLMAVMTKQRVFLSIRSAAREKKLWDLLRKRHASFFERGQQLKGYVSAASEEAAMKQAALASCVLARGRAEKVGAFAAKLRQDACLQAAASACWQGWRRFARTRAQTRKAVRTCRPQTSDFKALSLQSSFLHWQRARSTSDRNELNKMKARAAKSQSSVELCKVRVFLDMVLRRSTATERSYNSVKCLMVWQLFAAQSRLRRLQEGAQELSESLRKHFRQNVFKLWNRRAQKAVAKVAFAHWLTETACSAVRTCSSAAAWKAASFGARIVERRRELGFGHVCFVRWAAFCKISSELPRPSAEARSTYAQEVSASPHEAAYRGGDFNLPFHPFRFANPGASSHQSAYNFMGHHEETHAMPLPSHFTVARPWSATDPRMAKCEVPQGQGRWLDAELVSYVNESSQEVPEAMKHWSLASQASMSEEGYLKLLDFHRERAREKRRMGIG</sequence>
<dbReference type="Proteomes" id="UP001642484">
    <property type="component" value="Unassembled WGS sequence"/>
</dbReference>
<evidence type="ECO:0000256" key="1">
    <source>
        <dbReference type="SAM" id="MobiDB-lite"/>
    </source>
</evidence>
<accession>A0ABP0JRY4</accession>
<comment type="caution">
    <text evidence="2">The sequence shown here is derived from an EMBL/GenBank/DDBJ whole genome shotgun (WGS) entry which is preliminary data.</text>
</comment>
<gene>
    <name evidence="2" type="ORF">CCMP2556_LOCUS12790</name>
</gene>
<proteinExistence type="predicted"/>
<evidence type="ECO:0000313" key="2">
    <source>
        <dbReference type="EMBL" id="CAK9017216.1"/>
    </source>
</evidence>
<name>A0ABP0JRY4_9DINO</name>
<reference evidence="2 3" key="1">
    <citation type="submission" date="2024-02" db="EMBL/GenBank/DDBJ databases">
        <authorList>
            <person name="Chen Y."/>
            <person name="Shah S."/>
            <person name="Dougan E. K."/>
            <person name="Thang M."/>
            <person name="Chan C."/>
        </authorList>
    </citation>
    <scope>NUCLEOTIDE SEQUENCE [LARGE SCALE GENOMIC DNA]</scope>
</reference>
<feature type="region of interest" description="Disordered" evidence="1">
    <location>
        <begin position="45"/>
        <end position="86"/>
    </location>
</feature>
<protein>
    <submittedName>
        <fullName evidence="2">Uncharacterized protein</fullName>
    </submittedName>
</protein>
<dbReference type="EMBL" id="CAXAMN010006313">
    <property type="protein sequence ID" value="CAK9017216.1"/>
    <property type="molecule type" value="Genomic_DNA"/>
</dbReference>